<evidence type="ECO:0000256" key="3">
    <source>
        <dbReference type="ARBA" id="ARBA00023274"/>
    </source>
</evidence>
<dbReference type="OrthoDB" id="1747252at2759"/>
<dbReference type="InterPro" id="IPR016095">
    <property type="entry name" value="Ribosomal_uL1_3-a/b-sand"/>
</dbReference>
<dbReference type="GO" id="GO:0005762">
    <property type="term" value="C:mitochondrial large ribosomal subunit"/>
    <property type="evidence" value="ECO:0007669"/>
    <property type="project" value="TreeGrafter"/>
</dbReference>
<feature type="compositionally biased region" description="Polar residues" evidence="4">
    <location>
        <begin position="60"/>
        <end position="69"/>
    </location>
</feature>
<dbReference type="PROSITE" id="PS01199">
    <property type="entry name" value="RIBOSOMAL_L1"/>
    <property type="match status" value="1"/>
</dbReference>
<reference evidence="5 6" key="1">
    <citation type="submission" date="2013-07" db="EMBL/GenBank/DDBJ databases">
        <title>The Genome Sequence of Cryptococcus heveanensis BCC8398.</title>
        <authorList>
            <consortium name="The Broad Institute Genome Sequencing Platform"/>
            <person name="Cuomo C."/>
            <person name="Litvintseva A."/>
            <person name="Chen Y."/>
            <person name="Heitman J."/>
            <person name="Sun S."/>
            <person name="Springer D."/>
            <person name="Dromer F."/>
            <person name="Young S.K."/>
            <person name="Zeng Q."/>
            <person name="Gargeya S."/>
            <person name="Fitzgerald M."/>
            <person name="Abouelleil A."/>
            <person name="Alvarado L."/>
            <person name="Berlin A.M."/>
            <person name="Chapman S.B."/>
            <person name="Dewar J."/>
            <person name="Goldberg J."/>
            <person name="Griggs A."/>
            <person name="Gujja S."/>
            <person name="Hansen M."/>
            <person name="Howarth C."/>
            <person name="Imamovic A."/>
            <person name="Larimer J."/>
            <person name="McCowan C."/>
            <person name="Murphy C."/>
            <person name="Pearson M."/>
            <person name="Priest M."/>
            <person name="Roberts A."/>
            <person name="Saif S."/>
            <person name="Shea T."/>
            <person name="Sykes S."/>
            <person name="Wortman J."/>
            <person name="Nusbaum C."/>
            <person name="Birren B."/>
        </authorList>
    </citation>
    <scope>NUCLEOTIDE SEQUENCE [LARGE SCALE GENOMIC DNA]</scope>
    <source>
        <strain evidence="5 6">BCC8398</strain>
    </source>
</reference>
<dbReference type="Pfam" id="PF00687">
    <property type="entry name" value="Ribosomal_L1"/>
    <property type="match status" value="1"/>
</dbReference>
<protein>
    <submittedName>
        <fullName evidence="5">50S small subunit ribosomal protein L1</fullName>
    </submittedName>
</protein>
<feature type="compositionally biased region" description="Low complexity" evidence="4">
    <location>
        <begin position="33"/>
        <end position="58"/>
    </location>
</feature>
<dbReference type="InterPro" id="IPR023673">
    <property type="entry name" value="Ribosomal_uL1_CS"/>
</dbReference>
<dbReference type="EMBL" id="KI669497">
    <property type="protein sequence ID" value="OCF35872.1"/>
    <property type="molecule type" value="Genomic_DNA"/>
</dbReference>
<evidence type="ECO:0000256" key="1">
    <source>
        <dbReference type="ARBA" id="ARBA00010531"/>
    </source>
</evidence>
<feature type="region of interest" description="Disordered" evidence="4">
    <location>
        <begin position="1"/>
        <end position="117"/>
    </location>
</feature>
<keyword evidence="6" id="KW-1185">Reference proteome</keyword>
<dbReference type="GO" id="GO:0003735">
    <property type="term" value="F:structural constituent of ribosome"/>
    <property type="evidence" value="ECO:0007669"/>
    <property type="project" value="TreeGrafter"/>
</dbReference>
<gene>
    <name evidence="5" type="ORF">I316_02365</name>
</gene>
<name>A0A1B9GXX9_9TREE</name>
<dbReference type="STRING" id="1296120.A0A1B9GXX9"/>
<proteinExistence type="inferred from homology"/>
<dbReference type="InterPro" id="IPR023674">
    <property type="entry name" value="Ribosomal_uL1-like"/>
</dbReference>
<keyword evidence="3" id="KW-0687">Ribonucleoprotein</keyword>
<comment type="similarity">
    <text evidence="1">Belongs to the universal ribosomal protein uL1 family.</text>
</comment>
<evidence type="ECO:0000256" key="4">
    <source>
        <dbReference type="SAM" id="MobiDB-lite"/>
    </source>
</evidence>
<organism evidence="5 6">
    <name type="scientific">Kwoniella heveanensis BCC8398</name>
    <dbReference type="NCBI Taxonomy" id="1296120"/>
    <lineage>
        <taxon>Eukaryota</taxon>
        <taxon>Fungi</taxon>
        <taxon>Dikarya</taxon>
        <taxon>Basidiomycota</taxon>
        <taxon>Agaricomycotina</taxon>
        <taxon>Tremellomycetes</taxon>
        <taxon>Tremellales</taxon>
        <taxon>Cryptococcaceae</taxon>
        <taxon>Kwoniella</taxon>
    </lineage>
</organism>
<dbReference type="SUPFAM" id="SSF56808">
    <property type="entry name" value="Ribosomal protein L1"/>
    <property type="match status" value="1"/>
</dbReference>
<sequence>MPHHEQPLSMTKSASSTSEISQLSEAVAETVLSFSRSSTASSDDTSSSSTPAFSTASPLISGTSIPSSTREGKWDKKQKKTDKKSKTSRSRGPQADCAEEINENKTPSAPPVAKAVTDPDPFEEYFVQQARLFRHLEKRYVKFQNRSREEQARIKKNRAKYKNNRLNLPVLKSTPSPTLVINQRSDSGDSDTPSSTSRISGEDDMIGSSVAARGVKAIVHPAISVTRASSPVPSASFSSSSVTSARVQALKKKKKRVVNPDAMSAAEAATVLRALEIANPTSSYSLTLSTKSAKSALPIRGHFQLPADPRRSSEIILVFAEPNSPSSALAKQAGAAHVGGDELFEAVLSGKVSPTRCLATPGMMPSVTRALARYLGPKGLMPVAKRGLVGEGEELAQKIREAAGRMEYRADKQGLVRIRE</sequence>
<dbReference type="Gene3D" id="3.40.50.790">
    <property type="match status" value="1"/>
</dbReference>
<dbReference type="AlphaFoldDB" id="A0A1B9GXX9"/>
<keyword evidence="2 5" id="KW-0689">Ribosomal protein</keyword>
<accession>A0A1B9GXX9</accession>
<evidence type="ECO:0000313" key="6">
    <source>
        <dbReference type="Proteomes" id="UP000092666"/>
    </source>
</evidence>
<dbReference type="CDD" id="cd00403">
    <property type="entry name" value="Ribosomal_L1"/>
    <property type="match status" value="1"/>
</dbReference>
<dbReference type="Proteomes" id="UP000092666">
    <property type="component" value="Unassembled WGS sequence"/>
</dbReference>
<evidence type="ECO:0000256" key="2">
    <source>
        <dbReference type="ARBA" id="ARBA00022980"/>
    </source>
</evidence>
<feature type="compositionally biased region" description="Polar residues" evidence="4">
    <location>
        <begin position="173"/>
        <end position="184"/>
    </location>
</feature>
<feature type="compositionally biased region" description="Basic residues" evidence="4">
    <location>
        <begin position="76"/>
        <end position="89"/>
    </location>
</feature>
<feature type="compositionally biased region" description="Polar residues" evidence="4">
    <location>
        <begin position="8"/>
        <end position="24"/>
    </location>
</feature>
<dbReference type="PANTHER" id="PTHR36427">
    <property type="entry name" value="54S RIBOSOMAL PROTEIN L1, MITOCHONDRIAL"/>
    <property type="match status" value="1"/>
</dbReference>
<evidence type="ECO:0000313" key="5">
    <source>
        <dbReference type="EMBL" id="OCF35872.1"/>
    </source>
</evidence>
<reference evidence="6" key="2">
    <citation type="submission" date="2013-12" db="EMBL/GenBank/DDBJ databases">
        <title>Evolution of pathogenesis and genome organization in the Tremellales.</title>
        <authorList>
            <person name="Cuomo C."/>
            <person name="Litvintseva A."/>
            <person name="Heitman J."/>
            <person name="Chen Y."/>
            <person name="Sun S."/>
            <person name="Springer D."/>
            <person name="Dromer F."/>
            <person name="Young S."/>
            <person name="Zeng Q."/>
            <person name="Chapman S."/>
            <person name="Gujja S."/>
            <person name="Saif S."/>
            <person name="Birren B."/>
        </authorList>
    </citation>
    <scope>NUCLEOTIDE SEQUENCE [LARGE SCALE GENOMIC DNA]</scope>
    <source>
        <strain evidence="6">BCC8398</strain>
    </source>
</reference>
<feature type="region of interest" description="Disordered" evidence="4">
    <location>
        <begin position="168"/>
        <end position="205"/>
    </location>
</feature>
<dbReference type="PANTHER" id="PTHR36427:SF3">
    <property type="entry name" value="LARGE RIBOSOMAL SUBUNIT PROTEIN UL1M"/>
    <property type="match status" value="1"/>
</dbReference>
<dbReference type="InterPro" id="IPR028364">
    <property type="entry name" value="Ribosomal_uL1/biogenesis"/>
</dbReference>